<protein>
    <recommendedName>
        <fullName evidence="3">DUF2278 domain-containing protein</fullName>
    </recommendedName>
</protein>
<gene>
    <name evidence="1" type="primary">yukJ</name>
    <name evidence="1" type="ORF">CPJCM30710_22770</name>
</gene>
<reference evidence="1" key="1">
    <citation type="submission" date="2021-03" db="EMBL/GenBank/DDBJ databases">
        <title>Taxonomic study of Clostridium polyendosporum from meadow-gley soil under rice.</title>
        <authorList>
            <person name="Kobayashi H."/>
            <person name="Tanizawa Y."/>
            <person name="Yagura M."/>
        </authorList>
    </citation>
    <scope>NUCLEOTIDE SEQUENCE</scope>
    <source>
        <strain evidence="1">JCM 30710</strain>
    </source>
</reference>
<dbReference type="EMBL" id="BOPZ01000019">
    <property type="protein sequence ID" value="GIM29611.1"/>
    <property type="molecule type" value="Genomic_DNA"/>
</dbReference>
<keyword evidence="2" id="KW-1185">Reference proteome</keyword>
<dbReference type="AlphaFoldDB" id="A0A919VHE9"/>
<dbReference type="RefSeq" id="WP_212904304.1">
    <property type="nucleotide sequence ID" value="NZ_BOPZ01000019.1"/>
</dbReference>
<dbReference type="InterPro" id="IPR019268">
    <property type="entry name" value="DUF2278"/>
</dbReference>
<accession>A0A919VHE9</accession>
<name>A0A919VHE9_9CLOT</name>
<dbReference type="Proteomes" id="UP000679179">
    <property type="component" value="Unassembled WGS sequence"/>
</dbReference>
<organism evidence="1 2">
    <name type="scientific">Clostridium polyendosporum</name>
    <dbReference type="NCBI Taxonomy" id="69208"/>
    <lineage>
        <taxon>Bacteria</taxon>
        <taxon>Bacillati</taxon>
        <taxon>Bacillota</taxon>
        <taxon>Clostridia</taxon>
        <taxon>Eubacteriales</taxon>
        <taxon>Clostridiaceae</taxon>
        <taxon>Clostridium</taxon>
    </lineage>
</organism>
<proteinExistence type="predicted"/>
<comment type="caution">
    <text evidence="1">The sequence shown here is derived from an EMBL/GenBank/DDBJ whole genome shotgun (WGS) entry which is preliminary data.</text>
</comment>
<evidence type="ECO:0000313" key="1">
    <source>
        <dbReference type="EMBL" id="GIM29611.1"/>
    </source>
</evidence>
<sequence length="223" mass="25918">MPVHEYGVLKGIVKGAEMDPITDSSPHYKIIVEGEKNKKYEVVVNVMSSKDSKRPELLYLADKNFNPQAITKIEKLKDGFHHINDQNREIAIDYIRGNLFNPSKMTILEHYRSGPDNDLYEFLNDFTMKAKKQMAKIYVYGAKFYRGLGVHNVHMNQGNDKIKSEDNGIWQDGCLLYEFNDHWVAIFLAFQNQFWCTQEHGNKKGYPCYDHGFCSHKDKPRSC</sequence>
<dbReference type="Pfam" id="PF10042">
    <property type="entry name" value="DUF2278"/>
    <property type="match status" value="1"/>
</dbReference>
<evidence type="ECO:0008006" key="3">
    <source>
        <dbReference type="Google" id="ProtNLM"/>
    </source>
</evidence>
<evidence type="ECO:0000313" key="2">
    <source>
        <dbReference type="Proteomes" id="UP000679179"/>
    </source>
</evidence>